<feature type="transmembrane region" description="Helical" evidence="1">
    <location>
        <begin position="66"/>
        <end position="87"/>
    </location>
</feature>
<keyword evidence="1" id="KW-0472">Membrane</keyword>
<dbReference type="RefSeq" id="WP_073049472.1">
    <property type="nucleotide sequence ID" value="NZ_FQZL01000013.1"/>
</dbReference>
<dbReference type="STRING" id="1121476.SAMN02745751_02034"/>
<feature type="transmembrane region" description="Helical" evidence="1">
    <location>
        <begin position="37"/>
        <end position="60"/>
    </location>
</feature>
<keyword evidence="3" id="KW-1185">Reference proteome</keyword>
<keyword evidence="1" id="KW-0812">Transmembrane</keyword>
<dbReference type="PIRSF" id="PIRSF024534">
    <property type="entry name" value="ThiW"/>
    <property type="match status" value="1"/>
</dbReference>
<reference evidence="2 3" key="1">
    <citation type="submission" date="2016-11" db="EMBL/GenBank/DDBJ databases">
        <authorList>
            <person name="Jaros S."/>
            <person name="Januszkiewicz K."/>
            <person name="Wedrychowicz H."/>
        </authorList>
    </citation>
    <scope>NUCLEOTIDE SEQUENCE [LARGE SCALE GENOMIC DNA]</scope>
    <source>
        <strain evidence="2 3">DSM 17477</strain>
    </source>
</reference>
<dbReference type="Pfam" id="PF09512">
    <property type="entry name" value="ThiW"/>
    <property type="match status" value="1"/>
</dbReference>
<evidence type="ECO:0000313" key="3">
    <source>
        <dbReference type="Proteomes" id="UP000184052"/>
    </source>
</evidence>
<protein>
    <submittedName>
        <fullName evidence="2">Energy coupling factor transporter S component ThiW</fullName>
    </submittedName>
</protein>
<name>A0A1M6HIS6_9FIRM</name>
<dbReference type="Proteomes" id="UP000184052">
    <property type="component" value="Unassembled WGS sequence"/>
</dbReference>
<dbReference type="EMBL" id="FQZL01000013">
    <property type="protein sequence ID" value="SHJ22088.1"/>
    <property type="molecule type" value="Genomic_DNA"/>
</dbReference>
<dbReference type="Gene3D" id="1.10.1760.20">
    <property type="match status" value="1"/>
</dbReference>
<dbReference type="OrthoDB" id="5516776at2"/>
<proteinExistence type="predicted"/>
<accession>A0A1M6HIS6</accession>
<dbReference type="NCBIfam" id="TIGR02359">
    <property type="entry name" value="thiW"/>
    <property type="match status" value="1"/>
</dbReference>
<dbReference type="InterPro" id="IPR012652">
    <property type="entry name" value="ThiW"/>
</dbReference>
<feature type="transmembrane region" description="Helical" evidence="1">
    <location>
        <begin position="125"/>
        <end position="147"/>
    </location>
</feature>
<gene>
    <name evidence="2" type="ORF">SAMN02745751_02034</name>
</gene>
<dbReference type="AlphaFoldDB" id="A0A1M6HIS6"/>
<evidence type="ECO:0000313" key="2">
    <source>
        <dbReference type="EMBL" id="SHJ22088.1"/>
    </source>
</evidence>
<feature type="transmembrane region" description="Helical" evidence="1">
    <location>
        <begin position="94"/>
        <end position="119"/>
    </location>
</feature>
<organism evidence="2 3">
    <name type="scientific">Dethiosulfatibacter aminovorans DSM 17477</name>
    <dbReference type="NCBI Taxonomy" id="1121476"/>
    <lineage>
        <taxon>Bacteria</taxon>
        <taxon>Bacillati</taxon>
        <taxon>Bacillota</taxon>
        <taxon>Tissierellia</taxon>
        <taxon>Dethiosulfatibacter</taxon>
    </lineage>
</organism>
<keyword evidence="1" id="KW-1133">Transmembrane helix</keyword>
<feature type="transmembrane region" description="Helical" evidence="1">
    <location>
        <begin position="6"/>
        <end position="25"/>
    </location>
</feature>
<sequence>MKKMVLAAMLAAIGVLTSHLVYIPVGVAKCFPMQHAVNVIAAVFLGPWYAVGTAFVISLLRNMMGVGSILAFPGSMIGAFIAGVAFMKVRKIEAAVIGEMIGTGIIGGMAAVPIANVFLGTSKAAFALVIPFVVSSMGGAVISYVLLKTSAMDRLKDRYEARS</sequence>
<evidence type="ECO:0000256" key="1">
    <source>
        <dbReference type="SAM" id="Phobius"/>
    </source>
</evidence>